<sequence length="118" mass="13278">MSQPAVSIHPYFKVHPGKLEAARALLPKFVEKTTSEPGCVFYEFTIHGDVVFCREAYTNAEGALAHLQNVGDILAEMLKLSDLIRLELHGPEQELEKLQGPLADLKPEWFVYETGLRK</sequence>
<dbReference type="Proteomes" id="UP000005824">
    <property type="component" value="Unassembled WGS sequence"/>
</dbReference>
<dbReference type="InParanoid" id="B4CVE2"/>
<feature type="domain" description="ABM" evidence="1">
    <location>
        <begin position="8"/>
        <end position="68"/>
    </location>
</feature>
<dbReference type="EMBL" id="ABVL01000002">
    <property type="protein sequence ID" value="EDY21384.1"/>
    <property type="molecule type" value="Genomic_DNA"/>
</dbReference>
<dbReference type="SUPFAM" id="SSF54909">
    <property type="entry name" value="Dimeric alpha+beta barrel"/>
    <property type="match status" value="1"/>
</dbReference>
<evidence type="ECO:0000313" key="3">
    <source>
        <dbReference type="Proteomes" id="UP000005824"/>
    </source>
</evidence>
<dbReference type="STRING" id="497964.CfE428DRAFT_0629"/>
<comment type="caution">
    <text evidence="2">The sequence shown here is derived from an EMBL/GenBank/DDBJ whole genome shotgun (WGS) entry which is preliminary data.</text>
</comment>
<dbReference type="AlphaFoldDB" id="B4CVE2"/>
<name>B4CVE2_9BACT</name>
<dbReference type="RefSeq" id="WP_006977956.1">
    <property type="nucleotide sequence ID" value="NZ_ABVL01000002.1"/>
</dbReference>
<reference evidence="2 3" key="1">
    <citation type="journal article" date="2011" name="J. Bacteriol.">
        <title>Genome sequence of Chthoniobacter flavus Ellin428, an aerobic heterotrophic soil bacterium.</title>
        <authorList>
            <person name="Kant R."/>
            <person name="van Passel M.W."/>
            <person name="Palva A."/>
            <person name="Lucas S."/>
            <person name="Lapidus A."/>
            <person name="Glavina Del Rio T."/>
            <person name="Dalin E."/>
            <person name="Tice H."/>
            <person name="Bruce D."/>
            <person name="Goodwin L."/>
            <person name="Pitluck S."/>
            <person name="Larimer F.W."/>
            <person name="Land M.L."/>
            <person name="Hauser L."/>
            <person name="Sangwan P."/>
            <person name="de Vos W.M."/>
            <person name="Janssen P.H."/>
            <person name="Smidt H."/>
        </authorList>
    </citation>
    <scope>NUCLEOTIDE SEQUENCE [LARGE SCALE GENOMIC DNA]</scope>
    <source>
        <strain evidence="2 3">Ellin428</strain>
    </source>
</reference>
<proteinExistence type="predicted"/>
<dbReference type="Gene3D" id="3.30.70.100">
    <property type="match status" value="1"/>
</dbReference>
<evidence type="ECO:0000313" key="2">
    <source>
        <dbReference type="EMBL" id="EDY21384.1"/>
    </source>
</evidence>
<accession>B4CVE2</accession>
<keyword evidence="3" id="KW-1185">Reference proteome</keyword>
<dbReference type="InterPro" id="IPR011008">
    <property type="entry name" value="Dimeric_a/b-barrel"/>
</dbReference>
<evidence type="ECO:0000259" key="1">
    <source>
        <dbReference type="Pfam" id="PF03992"/>
    </source>
</evidence>
<organism evidence="2 3">
    <name type="scientific">Chthoniobacter flavus Ellin428</name>
    <dbReference type="NCBI Taxonomy" id="497964"/>
    <lineage>
        <taxon>Bacteria</taxon>
        <taxon>Pseudomonadati</taxon>
        <taxon>Verrucomicrobiota</taxon>
        <taxon>Spartobacteria</taxon>
        <taxon>Chthoniobacterales</taxon>
        <taxon>Chthoniobacteraceae</taxon>
        <taxon>Chthoniobacter</taxon>
    </lineage>
</organism>
<protein>
    <recommendedName>
        <fullName evidence="1">ABM domain-containing protein</fullName>
    </recommendedName>
</protein>
<dbReference type="eggNOG" id="COG1359">
    <property type="taxonomic scope" value="Bacteria"/>
</dbReference>
<gene>
    <name evidence="2" type="ORF">CfE428DRAFT_0629</name>
</gene>
<dbReference type="Pfam" id="PF03992">
    <property type="entry name" value="ABM"/>
    <property type="match status" value="1"/>
</dbReference>
<dbReference type="InterPro" id="IPR007138">
    <property type="entry name" value="ABM_dom"/>
</dbReference>